<dbReference type="EMBL" id="CAJVQC010000202">
    <property type="protein sequence ID" value="CAG8463946.1"/>
    <property type="molecule type" value="Genomic_DNA"/>
</dbReference>
<feature type="non-terminal residue" evidence="1">
    <location>
        <position position="343"/>
    </location>
</feature>
<proteinExistence type="predicted"/>
<dbReference type="Proteomes" id="UP000789920">
    <property type="component" value="Unassembled WGS sequence"/>
</dbReference>
<evidence type="ECO:0000313" key="1">
    <source>
        <dbReference type="EMBL" id="CAG8463946.1"/>
    </source>
</evidence>
<evidence type="ECO:0000313" key="2">
    <source>
        <dbReference type="Proteomes" id="UP000789920"/>
    </source>
</evidence>
<gene>
    <name evidence="1" type="ORF">RPERSI_LOCUS275</name>
</gene>
<accession>A0ACA9KBF0</accession>
<organism evidence="1 2">
    <name type="scientific">Racocetra persica</name>
    <dbReference type="NCBI Taxonomy" id="160502"/>
    <lineage>
        <taxon>Eukaryota</taxon>
        <taxon>Fungi</taxon>
        <taxon>Fungi incertae sedis</taxon>
        <taxon>Mucoromycota</taxon>
        <taxon>Glomeromycotina</taxon>
        <taxon>Glomeromycetes</taxon>
        <taxon>Diversisporales</taxon>
        <taxon>Gigasporaceae</taxon>
        <taxon>Racocetra</taxon>
    </lineage>
</organism>
<sequence length="343" mass="39291">MKKVVINSRNQTEYDSDVSDTTLEDWNEEKPEEFDAYTITASMIGLFYKEQSYWSSYEISFQKIDEERKWHLSSGRNVEDILYVYMSKLEYKQLAYSFIIKFSISTKDALQSLVNSNDTPNDLSSDIIDKTLNSNDTHKQIISCNEKSNTSSYEVTTSSNSDTQQELETSISPTPVKTISLEEKEENKFLDLMYKEQIRTDKLRQELFNTSLEMSLQDYSISKNIKPEQIKISETACPKKIESMDGSAKCIVNLFDINEISQNLAQLCDTAIGAEDRALKANQEEIICWSLYGRDFEFQVESRISILPSLKNTSEVSSEDNIIEISGTACLEKILPHIEISDL</sequence>
<name>A0ACA9KBF0_9GLOM</name>
<protein>
    <submittedName>
        <fullName evidence="1">2762_t:CDS:1</fullName>
    </submittedName>
</protein>
<comment type="caution">
    <text evidence="1">The sequence shown here is derived from an EMBL/GenBank/DDBJ whole genome shotgun (WGS) entry which is preliminary data.</text>
</comment>
<reference evidence="1" key="1">
    <citation type="submission" date="2021-06" db="EMBL/GenBank/DDBJ databases">
        <authorList>
            <person name="Kallberg Y."/>
            <person name="Tangrot J."/>
            <person name="Rosling A."/>
        </authorList>
    </citation>
    <scope>NUCLEOTIDE SEQUENCE</scope>
    <source>
        <strain evidence="1">MA461A</strain>
    </source>
</reference>
<keyword evidence="2" id="KW-1185">Reference proteome</keyword>